<organism evidence="2 3">
    <name type="scientific">Gymnopus androsaceus JB14</name>
    <dbReference type="NCBI Taxonomy" id="1447944"/>
    <lineage>
        <taxon>Eukaryota</taxon>
        <taxon>Fungi</taxon>
        <taxon>Dikarya</taxon>
        <taxon>Basidiomycota</taxon>
        <taxon>Agaricomycotina</taxon>
        <taxon>Agaricomycetes</taxon>
        <taxon>Agaricomycetidae</taxon>
        <taxon>Agaricales</taxon>
        <taxon>Marasmiineae</taxon>
        <taxon>Omphalotaceae</taxon>
        <taxon>Gymnopus</taxon>
    </lineage>
</organism>
<reference evidence="2" key="1">
    <citation type="journal article" date="2019" name="Environ. Microbiol.">
        <title>Fungal ecological strategies reflected in gene transcription - a case study of two litter decomposers.</title>
        <authorList>
            <person name="Barbi F."/>
            <person name="Kohler A."/>
            <person name="Barry K."/>
            <person name="Baskaran P."/>
            <person name="Daum C."/>
            <person name="Fauchery L."/>
            <person name="Ihrmark K."/>
            <person name="Kuo A."/>
            <person name="LaButti K."/>
            <person name="Lipzen A."/>
            <person name="Morin E."/>
            <person name="Grigoriev I.V."/>
            <person name="Henrissat B."/>
            <person name="Lindahl B."/>
            <person name="Martin F."/>
        </authorList>
    </citation>
    <scope>NUCLEOTIDE SEQUENCE</scope>
    <source>
        <strain evidence="2">JB14</strain>
    </source>
</reference>
<evidence type="ECO:0000256" key="1">
    <source>
        <dbReference type="SAM" id="MobiDB-lite"/>
    </source>
</evidence>
<dbReference type="AlphaFoldDB" id="A0A6A4HJZ5"/>
<dbReference type="EMBL" id="ML769473">
    <property type="protein sequence ID" value="KAE9399162.1"/>
    <property type="molecule type" value="Genomic_DNA"/>
</dbReference>
<gene>
    <name evidence="2" type="ORF">BT96DRAFT_939676</name>
</gene>
<name>A0A6A4HJZ5_9AGAR</name>
<evidence type="ECO:0000313" key="3">
    <source>
        <dbReference type="Proteomes" id="UP000799118"/>
    </source>
</evidence>
<evidence type="ECO:0000313" key="2">
    <source>
        <dbReference type="EMBL" id="KAE9399162.1"/>
    </source>
</evidence>
<dbReference type="OrthoDB" id="3259884at2759"/>
<accession>A0A6A4HJZ5</accession>
<protein>
    <submittedName>
        <fullName evidence="2">Uncharacterized protein</fullName>
    </submittedName>
</protein>
<feature type="region of interest" description="Disordered" evidence="1">
    <location>
        <begin position="115"/>
        <end position="149"/>
    </location>
</feature>
<sequence>MPPGSHETELTIALTTYTLTKGKAKKAVSVLKKDTGPAKTKSTQFLFTPDEENYFKATMDKLFCMKIAVPLKKKTQACDVDNYEEYSIEAQKIIENKPSGAVLVFVDGKQISETCGKAKKKAHNSADSDDDEEDEDNIGQSNLLAYGVY</sequence>
<feature type="compositionally biased region" description="Acidic residues" evidence="1">
    <location>
        <begin position="127"/>
        <end position="137"/>
    </location>
</feature>
<dbReference type="Proteomes" id="UP000799118">
    <property type="component" value="Unassembled WGS sequence"/>
</dbReference>
<proteinExistence type="predicted"/>
<keyword evidence="3" id="KW-1185">Reference proteome</keyword>